<dbReference type="PANTHER" id="PTHR43280:SF28">
    <property type="entry name" value="HTH-TYPE TRANSCRIPTIONAL ACTIVATOR RHAS"/>
    <property type="match status" value="1"/>
</dbReference>
<sequence length="569" mass="66492">MYRLLIADDEEIIVNGLYDIFSNLENLELDVYKAYSGEEAIQWLGRTRIDIALTDINMPEIDGLQLLDEIKKRWSWCRVIFLTGHSEFNYAYKAIQYSNVRYLLKTEGYDKIIKTVESVVQELKDENQTNEMIQNAKDQINLAQDLFCQKYFYALLNSDHSLKINTEEFERLFIHLKADEPVMLVLGEILTLPKSIDFWEKNQIMYSIKQLLVRYFSMHVDSLAVPLKDDRIAVFVQPRKSQPFSDRDDGSMSVFLKGTLEIVQSACREKLDAPVNFALAERPCGWKEIAEKYVSLMDLLSHHISHDVETILDERDFRKQRQNFVPVQDAKADHAAAELQGLLFRKDLSDLYHSIETGEEQDYFESLKKWLVPLGEIQDKNDGIALEAYQTIITFFLSCMNRSQLASQFSEFYNINKLQDSESYGTWKEAADHLLELFHKLFDLQKEEQCKRTHEIIAFVQQYIEGHLSEDLSLTSLSEKTYLNSSYLSRLYHQTTGHKLSSFIENARIKRAKELLENPYEKIYEIARKVGYDTAASFTRLFKKAEGMSPQEYRDTFHSAKRHESKKQM</sequence>
<dbReference type="PANTHER" id="PTHR43280">
    <property type="entry name" value="ARAC-FAMILY TRANSCRIPTIONAL REGULATOR"/>
    <property type="match status" value="1"/>
</dbReference>
<dbReference type="RefSeq" id="WP_187020669.1">
    <property type="nucleotide sequence ID" value="NZ_JACOPB010000003.1"/>
</dbReference>
<evidence type="ECO:0000256" key="4">
    <source>
        <dbReference type="ARBA" id="ARBA00023163"/>
    </source>
</evidence>
<dbReference type="CDD" id="cd17536">
    <property type="entry name" value="REC_YesN-like"/>
    <property type="match status" value="1"/>
</dbReference>
<dbReference type="EMBL" id="JACOPB010000003">
    <property type="protein sequence ID" value="MBC5707939.1"/>
    <property type="molecule type" value="Genomic_DNA"/>
</dbReference>
<dbReference type="Pfam" id="PF00072">
    <property type="entry name" value="Response_reg"/>
    <property type="match status" value="1"/>
</dbReference>
<accession>A0ABR7H401</accession>
<reference evidence="9 10" key="1">
    <citation type="submission" date="2020-08" db="EMBL/GenBank/DDBJ databases">
        <title>Genome public.</title>
        <authorList>
            <person name="Liu C."/>
            <person name="Sun Q."/>
        </authorList>
    </citation>
    <scope>NUCLEOTIDE SEQUENCE [LARGE SCALE GENOMIC DNA]</scope>
    <source>
        <strain evidence="9 10">NSJ-66</strain>
    </source>
</reference>
<feature type="domain" description="Response regulatory" evidence="8">
    <location>
        <begin position="3"/>
        <end position="120"/>
    </location>
</feature>
<keyword evidence="4" id="KW-0804">Transcription</keyword>
<dbReference type="InterPro" id="IPR001789">
    <property type="entry name" value="Sig_transdc_resp-reg_receiver"/>
</dbReference>
<evidence type="ECO:0000313" key="10">
    <source>
        <dbReference type="Proteomes" id="UP000634672"/>
    </source>
</evidence>
<keyword evidence="3" id="KW-0238">DNA-binding</keyword>
<evidence type="ECO:0000259" key="8">
    <source>
        <dbReference type="PROSITE" id="PS50110"/>
    </source>
</evidence>
<evidence type="ECO:0000256" key="5">
    <source>
        <dbReference type="ARBA" id="ARBA00024867"/>
    </source>
</evidence>
<evidence type="ECO:0000256" key="3">
    <source>
        <dbReference type="ARBA" id="ARBA00023125"/>
    </source>
</evidence>
<dbReference type="InterPro" id="IPR011006">
    <property type="entry name" value="CheY-like_superfamily"/>
</dbReference>
<evidence type="ECO:0000313" key="9">
    <source>
        <dbReference type="EMBL" id="MBC5707939.1"/>
    </source>
</evidence>
<dbReference type="InterPro" id="IPR018062">
    <property type="entry name" value="HTH_AraC-typ_CS"/>
</dbReference>
<dbReference type="InterPro" id="IPR018060">
    <property type="entry name" value="HTH_AraC"/>
</dbReference>
<evidence type="ECO:0000256" key="1">
    <source>
        <dbReference type="ARBA" id="ARBA00018672"/>
    </source>
</evidence>
<dbReference type="InterPro" id="IPR009057">
    <property type="entry name" value="Homeodomain-like_sf"/>
</dbReference>
<dbReference type="Gene3D" id="3.40.50.2300">
    <property type="match status" value="1"/>
</dbReference>
<dbReference type="PROSITE" id="PS50110">
    <property type="entry name" value="RESPONSE_REGULATORY"/>
    <property type="match status" value="1"/>
</dbReference>
<dbReference type="SUPFAM" id="SSF46689">
    <property type="entry name" value="Homeodomain-like"/>
    <property type="match status" value="2"/>
</dbReference>
<keyword evidence="10" id="KW-1185">Reference proteome</keyword>
<evidence type="ECO:0000259" key="7">
    <source>
        <dbReference type="PROSITE" id="PS01124"/>
    </source>
</evidence>
<comment type="caution">
    <text evidence="9">The sequence shown here is derived from an EMBL/GenBank/DDBJ whole genome shotgun (WGS) entry which is preliminary data.</text>
</comment>
<protein>
    <recommendedName>
        <fullName evidence="1">Stage 0 sporulation protein A homolog</fullName>
    </recommendedName>
</protein>
<dbReference type="Gene3D" id="1.10.10.60">
    <property type="entry name" value="Homeodomain-like"/>
    <property type="match status" value="2"/>
</dbReference>
<comment type="function">
    <text evidence="5">May play the central regulatory role in sporulation. It may be an element of the effector pathway responsible for the activation of sporulation genes in response to nutritional stress. Spo0A may act in concert with spo0H (a sigma factor) to control the expression of some genes that are critical to the sporulation process.</text>
</comment>
<dbReference type="Proteomes" id="UP000634672">
    <property type="component" value="Unassembled WGS sequence"/>
</dbReference>
<dbReference type="Pfam" id="PF12833">
    <property type="entry name" value="HTH_18"/>
    <property type="match status" value="1"/>
</dbReference>
<proteinExistence type="predicted"/>
<dbReference type="SMART" id="SM00342">
    <property type="entry name" value="HTH_ARAC"/>
    <property type="match status" value="1"/>
</dbReference>
<dbReference type="PRINTS" id="PR00032">
    <property type="entry name" value="HTHARAC"/>
</dbReference>
<evidence type="ECO:0000256" key="2">
    <source>
        <dbReference type="ARBA" id="ARBA00023015"/>
    </source>
</evidence>
<keyword evidence="6" id="KW-0597">Phosphoprotein</keyword>
<dbReference type="PROSITE" id="PS00041">
    <property type="entry name" value="HTH_ARAC_FAMILY_1"/>
    <property type="match status" value="1"/>
</dbReference>
<dbReference type="SUPFAM" id="SSF52172">
    <property type="entry name" value="CheY-like"/>
    <property type="match status" value="1"/>
</dbReference>
<feature type="modified residue" description="4-aspartylphosphate" evidence="6">
    <location>
        <position position="55"/>
    </location>
</feature>
<dbReference type="InterPro" id="IPR020449">
    <property type="entry name" value="Tscrpt_reg_AraC-type_HTH"/>
</dbReference>
<organism evidence="9 10">
    <name type="scientific">Hungatella hominis</name>
    <dbReference type="NCBI Taxonomy" id="2763050"/>
    <lineage>
        <taxon>Bacteria</taxon>
        <taxon>Bacillati</taxon>
        <taxon>Bacillota</taxon>
        <taxon>Clostridia</taxon>
        <taxon>Lachnospirales</taxon>
        <taxon>Lachnospiraceae</taxon>
        <taxon>Hungatella</taxon>
    </lineage>
</organism>
<feature type="domain" description="HTH araC/xylS-type" evidence="7">
    <location>
        <begin position="458"/>
        <end position="556"/>
    </location>
</feature>
<evidence type="ECO:0000256" key="6">
    <source>
        <dbReference type="PROSITE-ProRule" id="PRU00169"/>
    </source>
</evidence>
<dbReference type="SMART" id="SM00448">
    <property type="entry name" value="REC"/>
    <property type="match status" value="1"/>
</dbReference>
<name>A0ABR7H401_9FIRM</name>
<gene>
    <name evidence="9" type="ORF">H8S75_08240</name>
</gene>
<dbReference type="PROSITE" id="PS01124">
    <property type="entry name" value="HTH_ARAC_FAMILY_2"/>
    <property type="match status" value="1"/>
</dbReference>
<keyword evidence="2" id="KW-0805">Transcription regulation</keyword>